<dbReference type="PROSITE" id="PS00498">
    <property type="entry name" value="TYROSINASE_2"/>
    <property type="match status" value="1"/>
</dbReference>
<evidence type="ECO:0000256" key="7">
    <source>
        <dbReference type="ARBA" id="ARBA00022729"/>
    </source>
</evidence>
<dbReference type="GO" id="GO:0030318">
    <property type="term" value="P:melanocyte differentiation"/>
    <property type="evidence" value="ECO:0007669"/>
    <property type="project" value="TreeGrafter"/>
</dbReference>
<feature type="compositionally biased region" description="Basic and acidic residues" evidence="21">
    <location>
        <begin position="286"/>
        <end position="298"/>
    </location>
</feature>
<feature type="compositionally biased region" description="Acidic residues" evidence="21">
    <location>
        <begin position="196"/>
        <end position="211"/>
    </location>
</feature>
<evidence type="ECO:0000256" key="20">
    <source>
        <dbReference type="ARBA" id="ARBA00047408"/>
    </source>
</evidence>
<feature type="transmembrane region" description="Helical" evidence="22">
    <location>
        <begin position="1209"/>
        <end position="1232"/>
    </location>
</feature>
<feature type="region of interest" description="Disordered" evidence="21">
    <location>
        <begin position="173"/>
        <end position="435"/>
    </location>
</feature>
<dbReference type="EMBL" id="CAJRST010016668">
    <property type="protein sequence ID" value="CAG5941136.1"/>
    <property type="molecule type" value="Genomic_DNA"/>
</dbReference>
<dbReference type="PANTHER" id="PTHR11474">
    <property type="entry name" value="TYROSINASE FAMILY MEMBER"/>
    <property type="match status" value="1"/>
</dbReference>
<dbReference type="GO" id="GO:0046872">
    <property type="term" value="F:metal ion binding"/>
    <property type="evidence" value="ECO:0007669"/>
    <property type="project" value="UniProtKB-KW"/>
</dbReference>
<feature type="compositionally biased region" description="Pro residues" evidence="21">
    <location>
        <begin position="480"/>
        <end position="490"/>
    </location>
</feature>
<feature type="compositionally biased region" description="Basic and acidic residues" evidence="21">
    <location>
        <begin position="147"/>
        <end position="158"/>
    </location>
</feature>
<dbReference type="GO" id="GO:0032438">
    <property type="term" value="P:melanosome organization"/>
    <property type="evidence" value="ECO:0007669"/>
    <property type="project" value="TreeGrafter"/>
</dbReference>
<evidence type="ECO:0000256" key="15">
    <source>
        <dbReference type="ARBA" id="ARBA00023157"/>
    </source>
</evidence>
<evidence type="ECO:0000256" key="19">
    <source>
        <dbReference type="ARBA" id="ARBA00041445"/>
    </source>
</evidence>
<dbReference type="InterPro" id="IPR050316">
    <property type="entry name" value="Tyrosinase/Hemocyanin"/>
</dbReference>
<sequence length="1300" mass="142004">MYSVAPPRLPKSRLLSAVGFDTENRDSRDMETCRFDKNCQSPTEVTDQDGQTLPREQEVSAAEVVPVVSPPSLKDVQQAVQEASEQVEGRGAEEVLKELLERVVEAALGKAEGGSEENGMTVAEEDVQGAQVEESVAEAVDDVLEQPLEHGDTDKEGEPVGSQETEVVVENDTFENGEEKGAVQGEGDTAAGLVEESTETVETEVSEEEGLDVVKELLGTEFSQEDTEGDSEEAEGDLEVQEEGDEGQKEQTVLSVEKAETTAMVEPEEAPAPVEVAVDVQPKQQTVKESDPILRVVDEEQMGNDQEQEAAPKEETPTNVNQTDATALPSNDHEIKATQPIEREQDEDEEGIETEDTEGPIEGDGDQLFVEGGIQEEVEEDADLTGETGDVKVDDGVMKNNSEVLVNEGGGKKVGEDTVEDSLGSDKEDQGTVDKPYTMASRLNFHVCVTYQTPLLEILGISGPLPENVAEDSTEQNPEIQPPTSNPPPAEVENQENTLGQESSDHGNEPIIPTLGILPHDPAVALPTRDDLENDVVAGLAQTEGEEPGEANEQVEDVPAARETSDQDLEAWKIGAIFASVFLVIETVVIIVYILKCRTQKSSLDLQRTCEEGCVEPEAATGGDCSDDTLPVGNTQQIAMLNSSDAAPAKERERHKDEHPIAMSDLLPSSNEEGAETGPGSDSSADLKTSIYIWRGGLLVVAFCASLSLAQFPRECVTVAGLQSGQCCPSPTGVAGDECGASTGRGQCVSIAADSRRHGPQYPYAGRDDRERWPLRYFNRTCQCNGNFTGYNCGRCRHGMSGPNCDQRISVVRRNIMQMSTAEKQAFVNALDQAKRTVHPDLVICTRSCRMDVQIRYQEVYGPDGNTPQFENITIYNYFVWTHYYSVSKTYLGPGQTSFGGVDFSHEGPGFVTWHRFHLLQLERDMQDMLGDPTFALPYWNFAIGGSDCDICTDDLLGARSSFDMNSISPNSVFSQWRVICESVEDYDSLGTICNSNDSYTNTHYSSLLSRLVRLVYHIVSAALEKEGKELVKRTYSESSPIRRNPAGNVARPMVQRLPEPQDVLDCLELNTFDTPPYYSTSSESFRNTIEGYSAPQGMYDPVIRSLHNLAHLFLNGTGGQTHLSPNDPIFVLLHTFTDAVFDEWLRRHQPGEIVYPEENAPIGHNRRFNMVPFWPPVTNAEMFVSAPDSLGYSYEVQWPARAFTLSEIITVAVVMAVVVVAVLGGVIACVVRARSNSSAEALEPLLGETFRRYSEDDRRPAFASDSVCGTTWPGDVHSFGVGHSLQAVPVNGNDLIAAF</sequence>
<dbReference type="Pfam" id="PF00264">
    <property type="entry name" value="Tyrosinase"/>
    <property type="match status" value="1"/>
</dbReference>
<dbReference type="Proteomes" id="UP000677803">
    <property type="component" value="Unassembled WGS sequence"/>
</dbReference>
<keyword evidence="12" id="KW-0503">Monooxygenase</keyword>
<comment type="pathway">
    <text evidence="17">Pigment biosynthesis; melanin biosynthesis.</text>
</comment>
<dbReference type="InterPro" id="IPR002227">
    <property type="entry name" value="Tyrosinase_Cu-bd"/>
</dbReference>
<accession>A0A8S4B7U6</accession>
<dbReference type="SUPFAM" id="SSF48056">
    <property type="entry name" value="Di-copper centre-containing domain"/>
    <property type="match status" value="1"/>
</dbReference>
<evidence type="ECO:0000256" key="16">
    <source>
        <dbReference type="ARBA" id="ARBA00023180"/>
    </source>
</evidence>
<feature type="region of interest" description="Disordered" evidence="21">
    <location>
        <begin position="146"/>
        <end position="165"/>
    </location>
</feature>
<evidence type="ECO:0000256" key="6">
    <source>
        <dbReference type="ARBA" id="ARBA00022723"/>
    </source>
</evidence>
<feature type="compositionally biased region" description="Acidic residues" evidence="21">
    <location>
        <begin position="344"/>
        <end position="365"/>
    </location>
</feature>
<evidence type="ECO:0000256" key="18">
    <source>
        <dbReference type="ARBA" id="ARBA00040647"/>
    </source>
</evidence>
<keyword evidence="14 22" id="KW-0472">Membrane</keyword>
<reference evidence="25" key="1">
    <citation type="submission" date="2021-05" db="EMBL/GenBank/DDBJ databases">
        <authorList>
            <person name="Tigano A."/>
        </authorList>
    </citation>
    <scope>NUCLEOTIDE SEQUENCE</scope>
</reference>
<feature type="compositionally biased region" description="Basic and acidic residues" evidence="21">
    <location>
        <begin position="648"/>
        <end position="660"/>
    </location>
</feature>
<keyword evidence="16" id="KW-0325">Glycoprotein</keyword>
<evidence type="ECO:0000256" key="1">
    <source>
        <dbReference type="ARBA" id="ARBA00001947"/>
    </source>
</evidence>
<comment type="caution">
    <text evidence="25">The sequence shown here is derived from an EMBL/GenBank/DDBJ whole genome shotgun (WGS) entry which is preliminary data.</text>
</comment>
<keyword evidence="6" id="KW-0479">Metal-binding</keyword>
<evidence type="ECO:0000256" key="2">
    <source>
        <dbReference type="ARBA" id="ARBA00001973"/>
    </source>
</evidence>
<feature type="compositionally biased region" description="Acidic residues" evidence="21">
    <location>
        <begin position="374"/>
        <end position="384"/>
    </location>
</feature>
<evidence type="ECO:0000259" key="23">
    <source>
        <dbReference type="PROSITE" id="PS00497"/>
    </source>
</evidence>
<dbReference type="PROSITE" id="PS00497">
    <property type="entry name" value="TYROSINASE_1"/>
    <property type="match status" value="1"/>
</dbReference>
<evidence type="ECO:0000256" key="4">
    <source>
        <dbReference type="ARBA" id="ARBA00009928"/>
    </source>
</evidence>
<comment type="cofactor">
    <cofactor evidence="2">
        <name>Cu(2+)</name>
        <dbReference type="ChEBI" id="CHEBI:29036"/>
    </cofactor>
</comment>
<dbReference type="OrthoDB" id="6132182at2759"/>
<evidence type="ECO:0000256" key="9">
    <source>
        <dbReference type="ARBA" id="ARBA00022989"/>
    </source>
</evidence>
<feature type="compositionally biased region" description="Acidic residues" evidence="21">
    <location>
        <begin position="223"/>
        <end position="245"/>
    </location>
</feature>
<evidence type="ECO:0000256" key="22">
    <source>
        <dbReference type="SAM" id="Phobius"/>
    </source>
</evidence>
<evidence type="ECO:0000256" key="5">
    <source>
        <dbReference type="ARBA" id="ARBA00022692"/>
    </source>
</evidence>
<evidence type="ECO:0000256" key="12">
    <source>
        <dbReference type="ARBA" id="ARBA00023033"/>
    </source>
</evidence>
<proteinExistence type="inferred from homology"/>
<keyword evidence="8" id="KW-0862">Zinc</keyword>
<evidence type="ECO:0000259" key="24">
    <source>
        <dbReference type="PROSITE" id="PS00498"/>
    </source>
</evidence>
<feature type="region of interest" description="Disordered" evidence="21">
    <location>
        <begin position="644"/>
        <end position="684"/>
    </location>
</feature>
<keyword evidence="11" id="KW-0186">Copper</keyword>
<feature type="domain" description="Tyrosinase copper-binding" evidence="23">
    <location>
        <begin position="906"/>
        <end position="923"/>
    </location>
</feature>
<keyword evidence="26" id="KW-1185">Reference proteome</keyword>
<evidence type="ECO:0000256" key="14">
    <source>
        <dbReference type="ARBA" id="ARBA00023136"/>
    </source>
</evidence>
<evidence type="ECO:0000256" key="8">
    <source>
        <dbReference type="ARBA" id="ARBA00022833"/>
    </source>
</evidence>
<keyword evidence="10" id="KW-0560">Oxidoreductase</keyword>
<dbReference type="GO" id="GO:0033162">
    <property type="term" value="C:melanosome membrane"/>
    <property type="evidence" value="ECO:0007669"/>
    <property type="project" value="UniProtKB-SubCell"/>
</dbReference>
<dbReference type="PANTHER" id="PTHR11474:SF3">
    <property type="entry name" value="5,6-DIHYDROXYINDOLE-2-CARBOXYLIC ACID OXIDASE"/>
    <property type="match status" value="1"/>
</dbReference>
<name>A0A8S4B7U6_9TELE</name>
<evidence type="ECO:0000256" key="11">
    <source>
        <dbReference type="ARBA" id="ARBA00023008"/>
    </source>
</evidence>
<feature type="compositionally biased region" description="Polar residues" evidence="21">
    <location>
        <begin position="317"/>
        <end position="329"/>
    </location>
</feature>
<feature type="region of interest" description="Disordered" evidence="21">
    <location>
        <begin position="542"/>
        <end position="563"/>
    </location>
</feature>
<comment type="similarity">
    <text evidence="4">Belongs to the tyrosinase family.</text>
</comment>
<evidence type="ECO:0000256" key="10">
    <source>
        <dbReference type="ARBA" id="ARBA00023002"/>
    </source>
</evidence>
<protein>
    <recommendedName>
        <fullName evidence="18">5,6-dihydroxyindole-2-carboxylic acid oxidase</fullName>
    </recommendedName>
    <alternativeName>
        <fullName evidence="19">Tyrosinase-related protein 1</fullName>
    </alternativeName>
</protein>
<keyword evidence="15" id="KW-1015">Disulfide bond</keyword>
<evidence type="ECO:0000256" key="17">
    <source>
        <dbReference type="ARBA" id="ARBA00037907"/>
    </source>
</evidence>
<dbReference type="PRINTS" id="PR00092">
    <property type="entry name" value="TYROSINASE"/>
</dbReference>
<feature type="compositionally biased region" description="Acidic residues" evidence="21">
    <location>
        <begin position="544"/>
        <end position="556"/>
    </location>
</feature>
<feature type="transmembrane region" description="Helical" evidence="22">
    <location>
        <begin position="571"/>
        <end position="595"/>
    </location>
</feature>
<keyword evidence="7" id="KW-0732">Signal</keyword>
<dbReference type="Gene3D" id="1.10.1280.10">
    <property type="entry name" value="Di-copper center containing domain from catechol oxidase"/>
    <property type="match status" value="2"/>
</dbReference>
<feature type="compositionally biased region" description="Acidic residues" evidence="21">
    <location>
        <begin position="299"/>
        <end position="308"/>
    </location>
</feature>
<feature type="domain" description="Tyrosinase copper-binding" evidence="24">
    <location>
        <begin position="1128"/>
        <end position="1139"/>
    </location>
</feature>
<evidence type="ECO:0000256" key="3">
    <source>
        <dbReference type="ARBA" id="ARBA00004573"/>
    </source>
</evidence>
<evidence type="ECO:0000256" key="21">
    <source>
        <dbReference type="SAM" id="MobiDB-lite"/>
    </source>
</evidence>
<feature type="compositionally biased region" description="Low complexity" evidence="21">
    <location>
        <begin position="261"/>
        <end position="280"/>
    </location>
</feature>
<keyword evidence="13" id="KW-0470">Melanin biosynthesis</keyword>
<gene>
    <name evidence="25" type="ORF">MMEN_LOCUS13925</name>
</gene>
<evidence type="ECO:0000256" key="13">
    <source>
        <dbReference type="ARBA" id="ARBA00023101"/>
    </source>
</evidence>
<evidence type="ECO:0000313" key="26">
    <source>
        <dbReference type="Proteomes" id="UP000677803"/>
    </source>
</evidence>
<keyword evidence="5 22" id="KW-0812">Transmembrane</keyword>
<feature type="region of interest" description="Disordered" evidence="21">
    <location>
        <begin position="466"/>
        <end position="526"/>
    </location>
</feature>
<dbReference type="InterPro" id="IPR008922">
    <property type="entry name" value="Di-copper_centre_dom_sf"/>
</dbReference>
<dbReference type="GO" id="GO:0004497">
    <property type="term" value="F:monooxygenase activity"/>
    <property type="evidence" value="ECO:0007669"/>
    <property type="project" value="UniProtKB-KW"/>
</dbReference>
<dbReference type="GO" id="GO:0042438">
    <property type="term" value="P:melanin biosynthetic process"/>
    <property type="evidence" value="ECO:0007669"/>
    <property type="project" value="UniProtKB-KW"/>
</dbReference>
<feature type="transmembrane region" description="Helical" evidence="22">
    <location>
        <begin position="692"/>
        <end position="712"/>
    </location>
</feature>
<comment type="subcellular location">
    <subcellularLocation>
        <location evidence="3">Melanosome membrane</location>
        <topology evidence="3">Single-pass type I membrane protein</topology>
    </subcellularLocation>
</comment>
<evidence type="ECO:0000313" key="25">
    <source>
        <dbReference type="EMBL" id="CAG5941136.1"/>
    </source>
</evidence>
<keyword evidence="9 22" id="KW-1133">Transmembrane helix</keyword>
<comment type="catalytic activity">
    <reaction evidence="20">
        <text>2 5,6-dihydroxyindole-2-carboxylate + O2 = 2 indole-5,6-quinone-2-carboxylate + 2 H2O</text>
        <dbReference type="Rhea" id="RHEA:68388"/>
        <dbReference type="ChEBI" id="CHEBI:15377"/>
        <dbReference type="ChEBI" id="CHEBI:15379"/>
        <dbReference type="ChEBI" id="CHEBI:16875"/>
        <dbReference type="ChEBI" id="CHEBI:177869"/>
    </reaction>
    <physiologicalReaction direction="left-to-right" evidence="20">
        <dbReference type="Rhea" id="RHEA:68389"/>
    </physiologicalReaction>
</comment>
<comment type="cofactor">
    <cofactor evidence="1">
        <name>Zn(2+)</name>
        <dbReference type="ChEBI" id="CHEBI:29105"/>
    </cofactor>
</comment>
<organism evidence="25 26">
    <name type="scientific">Menidia menidia</name>
    <name type="common">Atlantic silverside</name>
    <dbReference type="NCBI Taxonomy" id="238744"/>
    <lineage>
        <taxon>Eukaryota</taxon>
        <taxon>Metazoa</taxon>
        <taxon>Chordata</taxon>
        <taxon>Craniata</taxon>
        <taxon>Vertebrata</taxon>
        <taxon>Euteleostomi</taxon>
        <taxon>Actinopterygii</taxon>
        <taxon>Neopterygii</taxon>
        <taxon>Teleostei</taxon>
        <taxon>Neoteleostei</taxon>
        <taxon>Acanthomorphata</taxon>
        <taxon>Ovalentaria</taxon>
        <taxon>Atherinomorphae</taxon>
        <taxon>Atheriniformes</taxon>
        <taxon>Atherinopsidae</taxon>
        <taxon>Menidiinae</taxon>
        <taxon>Menidia</taxon>
    </lineage>
</organism>